<evidence type="ECO:0000259" key="5">
    <source>
        <dbReference type="Pfam" id="PF01258"/>
    </source>
</evidence>
<proteinExistence type="predicted"/>
<evidence type="ECO:0000256" key="3">
    <source>
        <dbReference type="ARBA" id="ARBA00022833"/>
    </source>
</evidence>
<dbReference type="Gene3D" id="1.20.120.910">
    <property type="entry name" value="DksA, coiled-coil domain"/>
    <property type="match status" value="1"/>
</dbReference>
<protein>
    <submittedName>
        <fullName evidence="6">TraR/DksA family transcriptional regulator</fullName>
    </submittedName>
</protein>
<dbReference type="Pfam" id="PF01258">
    <property type="entry name" value="zf-dskA_traR"/>
    <property type="match status" value="1"/>
</dbReference>
<dbReference type="SUPFAM" id="SSF57716">
    <property type="entry name" value="Glucocorticoid receptor-like (DNA-binding domain)"/>
    <property type="match status" value="1"/>
</dbReference>
<dbReference type="PANTHER" id="PTHR33823">
    <property type="entry name" value="RNA POLYMERASE-BINDING TRANSCRIPTION FACTOR DKSA-RELATED"/>
    <property type="match status" value="1"/>
</dbReference>
<feature type="domain" description="Zinc finger DksA/TraR C4-type" evidence="5">
    <location>
        <begin position="86"/>
        <end position="117"/>
    </location>
</feature>
<dbReference type="PANTHER" id="PTHR33823:SF4">
    <property type="entry name" value="GENERAL STRESS PROTEIN 16O"/>
    <property type="match status" value="1"/>
</dbReference>
<dbReference type="Proteomes" id="UP000467322">
    <property type="component" value="Unassembled WGS sequence"/>
</dbReference>
<evidence type="ECO:0000256" key="4">
    <source>
        <dbReference type="PROSITE-ProRule" id="PRU00510"/>
    </source>
</evidence>
<organism evidence="6 7">
    <name type="scientific">Maritimibacter harenae</name>
    <dbReference type="NCBI Taxonomy" id="2606218"/>
    <lineage>
        <taxon>Bacteria</taxon>
        <taxon>Pseudomonadati</taxon>
        <taxon>Pseudomonadota</taxon>
        <taxon>Alphaproteobacteria</taxon>
        <taxon>Rhodobacterales</taxon>
        <taxon>Roseobacteraceae</taxon>
        <taxon>Maritimibacter</taxon>
    </lineage>
</organism>
<comment type="caution">
    <text evidence="6">The sequence shown here is derived from an EMBL/GenBank/DDBJ whole genome shotgun (WGS) entry which is preliminary data.</text>
</comment>
<keyword evidence="7" id="KW-1185">Reference proteome</keyword>
<dbReference type="InterPro" id="IPR000962">
    <property type="entry name" value="Znf_DskA_TraR"/>
</dbReference>
<evidence type="ECO:0000256" key="2">
    <source>
        <dbReference type="ARBA" id="ARBA00022771"/>
    </source>
</evidence>
<accession>A0A845M395</accession>
<name>A0A845M395_9RHOB</name>
<dbReference type="PROSITE" id="PS51128">
    <property type="entry name" value="ZF_DKSA_2"/>
    <property type="match status" value="1"/>
</dbReference>
<evidence type="ECO:0000256" key="1">
    <source>
        <dbReference type="ARBA" id="ARBA00022723"/>
    </source>
</evidence>
<keyword evidence="1" id="KW-0479">Metal-binding</keyword>
<sequence length="118" mass="12987">MGKVTRMDETRIARYRAALETALAELDSDDDLGAEGQKTVDLDQQAVGRLSRMDALQGQAMAKATAARRETQRRRIAAAFERMDEGEYGYCVDCGEEIAEKRLDLDPAVPTCISCARG</sequence>
<dbReference type="GO" id="GO:0008270">
    <property type="term" value="F:zinc ion binding"/>
    <property type="evidence" value="ECO:0007669"/>
    <property type="project" value="UniProtKB-KW"/>
</dbReference>
<reference evidence="6 7" key="1">
    <citation type="submission" date="2019-12" db="EMBL/GenBank/DDBJ databases">
        <title>Maritimibacter sp. nov. sp. isolated from sea sand.</title>
        <authorList>
            <person name="Kim J."/>
            <person name="Jeong S.E."/>
            <person name="Jung H.S."/>
            <person name="Jeon C.O."/>
        </authorList>
    </citation>
    <scope>NUCLEOTIDE SEQUENCE [LARGE SCALE GENOMIC DNA]</scope>
    <source>
        <strain evidence="6 7">DP07</strain>
    </source>
</reference>
<keyword evidence="2" id="KW-0863">Zinc-finger</keyword>
<evidence type="ECO:0000313" key="6">
    <source>
        <dbReference type="EMBL" id="MZR14036.1"/>
    </source>
</evidence>
<dbReference type="EMBL" id="WTUX01000017">
    <property type="protein sequence ID" value="MZR14036.1"/>
    <property type="molecule type" value="Genomic_DNA"/>
</dbReference>
<gene>
    <name evidence="6" type="ORF">GQE99_13520</name>
</gene>
<evidence type="ECO:0000313" key="7">
    <source>
        <dbReference type="Proteomes" id="UP000467322"/>
    </source>
</evidence>
<keyword evidence="3" id="KW-0862">Zinc</keyword>
<dbReference type="AlphaFoldDB" id="A0A845M395"/>
<feature type="zinc finger region" description="dksA C4-type" evidence="4">
    <location>
        <begin position="91"/>
        <end position="115"/>
    </location>
</feature>